<dbReference type="SMART" id="SM00245">
    <property type="entry name" value="TSPc"/>
    <property type="match status" value="1"/>
</dbReference>
<dbReference type="InterPro" id="IPR029045">
    <property type="entry name" value="ClpP/crotonase-like_dom_sf"/>
</dbReference>
<keyword evidence="8" id="KW-1185">Reference proteome</keyword>
<proteinExistence type="inferred from homology"/>
<evidence type="ECO:0000256" key="2">
    <source>
        <dbReference type="ARBA" id="ARBA00022670"/>
    </source>
</evidence>
<dbReference type="EMBL" id="NOXV01000305">
    <property type="protein sequence ID" value="OYQ31939.1"/>
    <property type="molecule type" value="Genomic_DNA"/>
</dbReference>
<dbReference type="GO" id="GO:0007165">
    <property type="term" value="P:signal transduction"/>
    <property type="evidence" value="ECO:0007669"/>
    <property type="project" value="TreeGrafter"/>
</dbReference>
<dbReference type="PROSITE" id="PS50106">
    <property type="entry name" value="PDZ"/>
    <property type="match status" value="1"/>
</dbReference>
<dbReference type="Proteomes" id="UP000216605">
    <property type="component" value="Unassembled WGS sequence"/>
</dbReference>
<dbReference type="Pfam" id="PF17804">
    <property type="entry name" value="TSP_NTD"/>
    <property type="match status" value="1"/>
</dbReference>
<evidence type="ECO:0000256" key="4">
    <source>
        <dbReference type="ARBA" id="ARBA00022825"/>
    </source>
</evidence>
<dbReference type="Gene3D" id="2.30.42.10">
    <property type="match status" value="1"/>
</dbReference>
<keyword evidence="4 5" id="KW-0720">Serine protease</keyword>
<dbReference type="InterPro" id="IPR036034">
    <property type="entry name" value="PDZ_sf"/>
</dbReference>
<dbReference type="SUPFAM" id="SSF52096">
    <property type="entry name" value="ClpP/crotonase"/>
    <property type="match status" value="1"/>
</dbReference>
<dbReference type="InterPro" id="IPR020992">
    <property type="entry name" value="Tail_Prtase_C"/>
</dbReference>
<evidence type="ECO:0000256" key="1">
    <source>
        <dbReference type="ARBA" id="ARBA00009179"/>
    </source>
</evidence>
<evidence type="ECO:0000259" key="6">
    <source>
        <dbReference type="PROSITE" id="PS50106"/>
    </source>
</evidence>
<dbReference type="GO" id="GO:0006508">
    <property type="term" value="P:proteolysis"/>
    <property type="evidence" value="ECO:0007669"/>
    <property type="project" value="UniProtKB-KW"/>
</dbReference>
<keyword evidence="2 5" id="KW-0645">Protease</keyword>
<comment type="caution">
    <text evidence="7">The sequence shown here is derived from an EMBL/GenBank/DDBJ whole genome shotgun (WGS) entry which is preliminary data.</text>
</comment>
<dbReference type="Pfam" id="PF11818">
    <property type="entry name" value="DUF3340"/>
    <property type="match status" value="1"/>
</dbReference>
<dbReference type="NCBIfam" id="TIGR00225">
    <property type="entry name" value="prc"/>
    <property type="match status" value="1"/>
</dbReference>
<dbReference type="OrthoDB" id="9812068at2"/>
<dbReference type="RefSeq" id="WP_094416985.1">
    <property type="nucleotide sequence ID" value="NZ_NOXV01000305.1"/>
</dbReference>
<dbReference type="PANTHER" id="PTHR32060">
    <property type="entry name" value="TAIL-SPECIFIC PROTEASE"/>
    <property type="match status" value="1"/>
</dbReference>
<dbReference type="GO" id="GO:0008236">
    <property type="term" value="F:serine-type peptidase activity"/>
    <property type="evidence" value="ECO:0007669"/>
    <property type="project" value="UniProtKB-KW"/>
</dbReference>
<sequence>MKKLIAITCMLPVALAAQNHEKACDIFSKVNFVLQEAHIKPKPVDDSLSVYVFNTVMNGLDEDRMLFIQEDVDKLSKHKYLIDNYIKNKDCSFFNDFISIYKTALARNKENVTAISSQQLPGAAVDTLYFSKSHFPYHKDAARIRKFIRKKLIHDIFEDIAKQSKNRDSLRLNLVKLAKASQSKIVELYLCRANTRLNPPGGFENSMYNRFFSAFCSYYDPHSTYLNNDEKTSFMSSISTENYSLGLIVSKNDNEEIIVEDIVPGGPAYKSNKISKGDQIITLISQGKEYSVNCATSEMISNIVLSDDYKKIGFTLRKNDGTVYSVMLEKAIMKAEDHSVYSFILSDRGEKVGYIKVPSFYSAADNSIRGCADDVAKEITKLKKDNVNGIILDLQYNGGGSMEEAIKLSGMFIDYGPLAIVSDTRHSFTTIKDQNRGTFYNGPLVVIVNNFSASASEFFAGIMQDYNRALVAGSTTLGKATMQTIIPLDEKNPKDFVKVTIDKFYRVTGKSSQYTGIKPDVVMPVFLEKLMPRESTMPNAMANDSINMNLRYKQLSRTPLLQAAELSKKRIKNNSDFAKVEDINNQIDNLMLKDKKPLLLTFDAVFEDVHSMDSVWKSINEASEKEQPLTVDNTSFASEVMMYDSYLKSTMEHKINALKKDPYIYESLKILYDLNKLTNP</sequence>
<dbReference type="PANTHER" id="PTHR32060:SF22">
    <property type="entry name" value="CARBOXYL-TERMINAL-PROCESSING PEPTIDASE 3, CHLOROPLASTIC"/>
    <property type="match status" value="1"/>
</dbReference>
<feature type="domain" description="PDZ" evidence="6">
    <location>
        <begin position="239"/>
        <end position="283"/>
    </location>
</feature>
<dbReference type="Pfam" id="PF00595">
    <property type="entry name" value="PDZ"/>
    <property type="match status" value="1"/>
</dbReference>
<gene>
    <name evidence="7" type="ORF">CHU92_14950</name>
</gene>
<evidence type="ECO:0000313" key="8">
    <source>
        <dbReference type="Proteomes" id="UP000216605"/>
    </source>
</evidence>
<evidence type="ECO:0000256" key="3">
    <source>
        <dbReference type="ARBA" id="ARBA00022801"/>
    </source>
</evidence>
<evidence type="ECO:0000256" key="5">
    <source>
        <dbReference type="RuleBase" id="RU004404"/>
    </source>
</evidence>
<comment type="similarity">
    <text evidence="1 5">Belongs to the peptidase S41A family.</text>
</comment>
<dbReference type="AlphaFoldDB" id="A0A255YRX2"/>
<reference evidence="7 8" key="1">
    <citation type="submission" date="2017-07" db="EMBL/GenBank/DDBJ databases">
        <title>Flavobacterium cyanobacteriorum sp. nov., isolated from cyanobacterial aggregates in a eutrophic lake.</title>
        <authorList>
            <person name="Cai H."/>
        </authorList>
    </citation>
    <scope>NUCLEOTIDE SEQUENCE [LARGE SCALE GENOMIC DNA]</scope>
    <source>
        <strain evidence="7 8">TH021</strain>
    </source>
</reference>
<dbReference type="GO" id="GO:0004175">
    <property type="term" value="F:endopeptidase activity"/>
    <property type="evidence" value="ECO:0007669"/>
    <property type="project" value="TreeGrafter"/>
</dbReference>
<dbReference type="Pfam" id="PF03572">
    <property type="entry name" value="Peptidase_S41"/>
    <property type="match status" value="1"/>
</dbReference>
<dbReference type="InterPro" id="IPR004447">
    <property type="entry name" value="Peptidase_S41A"/>
</dbReference>
<organism evidence="7 8">
    <name type="scientific">Flavobacterium cyanobacteriorum</name>
    <dbReference type="NCBI Taxonomy" id="2022802"/>
    <lineage>
        <taxon>Bacteria</taxon>
        <taxon>Pseudomonadati</taxon>
        <taxon>Bacteroidota</taxon>
        <taxon>Flavobacteriia</taxon>
        <taxon>Flavobacteriales</taxon>
        <taxon>Flavobacteriaceae</taxon>
        <taxon>Flavobacterium</taxon>
    </lineage>
</organism>
<evidence type="ECO:0000313" key="7">
    <source>
        <dbReference type="EMBL" id="OYQ31939.1"/>
    </source>
</evidence>
<dbReference type="GO" id="GO:0030288">
    <property type="term" value="C:outer membrane-bounded periplasmic space"/>
    <property type="evidence" value="ECO:0007669"/>
    <property type="project" value="TreeGrafter"/>
</dbReference>
<dbReference type="InterPro" id="IPR005151">
    <property type="entry name" value="Tail-specific_protease"/>
</dbReference>
<name>A0A255YRX2_9FLAO</name>
<accession>A0A255YRX2</accession>
<protein>
    <recommendedName>
        <fullName evidence="6">PDZ domain-containing protein</fullName>
    </recommendedName>
</protein>
<dbReference type="CDD" id="cd07560">
    <property type="entry name" value="Peptidase_S41_CPP"/>
    <property type="match status" value="1"/>
</dbReference>
<keyword evidence="3 5" id="KW-0378">Hydrolase</keyword>
<dbReference type="Gene3D" id="3.90.226.10">
    <property type="entry name" value="2-enoyl-CoA Hydratase, Chain A, domain 1"/>
    <property type="match status" value="1"/>
</dbReference>
<dbReference type="InterPro" id="IPR001478">
    <property type="entry name" value="PDZ"/>
</dbReference>
<dbReference type="InterPro" id="IPR040573">
    <property type="entry name" value="TSP_N"/>
</dbReference>